<protein>
    <submittedName>
        <fullName evidence="1">Uncharacterized protein</fullName>
    </submittedName>
</protein>
<dbReference type="AlphaFoldDB" id="A0A9Q4XMW0"/>
<dbReference type="EMBL" id="RPBY01000004">
    <property type="protein sequence ID" value="NCH87894.1"/>
    <property type="molecule type" value="Genomic_DNA"/>
</dbReference>
<dbReference type="Proteomes" id="UP000778262">
    <property type="component" value="Unassembled WGS sequence"/>
</dbReference>
<accession>A0A9Q4XMW0</accession>
<name>A0A9Q4XMW0_9ENTR</name>
<gene>
    <name evidence="1" type="ORF">EHJ13_10680</name>
</gene>
<evidence type="ECO:0000313" key="2">
    <source>
        <dbReference type="Proteomes" id="UP000778262"/>
    </source>
</evidence>
<organism evidence="1 2">
    <name type="scientific">Cronobacter dublinensis</name>
    <dbReference type="NCBI Taxonomy" id="413497"/>
    <lineage>
        <taxon>Bacteria</taxon>
        <taxon>Pseudomonadati</taxon>
        <taxon>Pseudomonadota</taxon>
        <taxon>Gammaproteobacteria</taxon>
        <taxon>Enterobacterales</taxon>
        <taxon>Enterobacteriaceae</taxon>
        <taxon>Cronobacter</taxon>
    </lineage>
</organism>
<comment type="caution">
    <text evidence="1">The sequence shown here is derived from an EMBL/GenBank/DDBJ whole genome shotgun (WGS) entry which is preliminary data.</text>
</comment>
<proteinExistence type="predicted"/>
<evidence type="ECO:0000313" key="1">
    <source>
        <dbReference type="EMBL" id="NCH87894.1"/>
    </source>
</evidence>
<sequence length="303" mass="35305">MDKISFWGWYSDYDCHTIVDLKKYYNVKNVSMTKLVRITFKALKLILPAKTAEKIIRTALLSKIDKDSVVLFSDDILYYMNFALSLMNKRKIIVFRNIISPKYENDIQLLKKAGFEMYTFDPSDACHYNICYKGQYLPVYNVDEVNPEKTAYFLGLNKGRKEILERLSCKLIEKDVTVNFNIVDNPGKKLSLSRKSISYRENIHNVLQSRFLVDIVRPGQSGMTLRVLESAFYKRKLITNNPNVKNTDLYNPNNILVLDEQMNIPDEFLASPYEALQEVVLEKYKSDNYYIDILEGAQCDKNI</sequence>
<dbReference type="RefSeq" id="WP_161590881.1">
    <property type="nucleotide sequence ID" value="NZ_RPBY01000004.1"/>
</dbReference>
<reference evidence="1" key="1">
    <citation type="submission" date="2018-11" db="EMBL/GenBank/DDBJ databases">
        <title>Genomics analysis of Putative Virulence Factors on Adhesion and Cytotoxicity for Cronobacter spp.</title>
        <authorList>
            <person name="Cui J."/>
        </authorList>
    </citation>
    <scope>NUCLEOTIDE SEQUENCE</scope>
    <source>
        <strain evidence="1">SD69</strain>
    </source>
</reference>